<evidence type="ECO:0000313" key="5">
    <source>
        <dbReference type="RefSeq" id="XP_018478870.1"/>
    </source>
</evidence>
<dbReference type="GO" id="GO:0003860">
    <property type="term" value="F:3-hydroxyisobutyryl-CoA hydrolase activity"/>
    <property type="evidence" value="ECO:0007669"/>
    <property type="project" value="UniProtKB-UniRule"/>
</dbReference>
<protein>
    <recommendedName>
        <fullName evidence="2">3-hydroxyisobutyryl-CoA hydrolase</fullName>
        <shortName evidence="2">HIB-CoA hydrolase</shortName>
        <shortName evidence="2">HIBYL-CoA-H</shortName>
        <ecNumber evidence="2">3.1.2.4</ecNumber>
    </recommendedName>
    <alternativeName>
        <fullName evidence="2">3-hydroxyisobutyryl-coenzyme A hydrolase</fullName>
    </alternativeName>
</protein>
<dbReference type="PANTHER" id="PTHR43176:SF29">
    <property type="entry name" value="3-HYDROXYISOBUTYRYL-COA HYDROLASE"/>
    <property type="match status" value="1"/>
</dbReference>
<dbReference type="Gene3D" id="3.90.226.10">
    <property type="entry name" value="2-enoyl-CoA Hydratase, Chain A, domain 1"/>
    <property type="match status" value="1"/>
</dbReference>
<dbReference type="PANTHER" id="PTHR43176">
    <property type="entry name" value="3-HYDROXYISOBUTYRYL-COA HYDROLASE-RELATED"/>
    <property type="match status" value="1"/>
</dbReference>
<dbReference type="FunFam" id="3.90.226.10:FF:000027">
    <property type="entry name" value="Probable 3-hydroxyisobutyryl-CoA hydrolase 2"/>
    <property type="match status" value="1"/>
</dbReference>
<evidence type="ECO:0000259" key="3">
    <source>
        <dbReference type="Pfam" id="PF16113"/>
    </source>
</evidence>
<dbReference type="Pfam" id="PF16113">
    <property type="entry name" value="ECH_2"/>
    <property type="match status" value="1"/>
</dbReference>
<comment type="similarity">
    <text evidence="2">Belongs to the enoyl-CoA hydratase/isomerase family.</text>
</comment>
<reference evidence="5" key="2">
    <citation type="submission" date="2025-08" db="UniProtKB">
        <authorList>
            <consortium name="RefSeq"/>
        </authorList>
    </citation>
    <scope>IDENTIFICATION</scope>
    <source>
        <tissue evidence="5">Leaf</tissue>
    </source>
</reference>
<dbReference type="NCBIfam" id="NF004127">
    <property type="entry name" value="PRK05617.1"/>
    <property type="match status" value="1"/>
</dbReference>
<comment type="function">
    <text evidence="2">Hydrolyzes 3-hydroxyisobutyryl-CoA (HIBYL-CoA), a saline catabolite. Has high activity toward isobutyryl-CoA. Could be an isobutyryl-CoA dehydrogenase that functions in valine catabolism.</text>
</comment>
<dbReference type="CDD" id="cd06558">
    <property type="entry name" value="crotonase-like"/>
    <property type="match status" value="1"/>
</dbReference>
<evidence type="ECO:0000313" key="4">
    <source>
        <dbReference type="Proteomes" id="UP000504610"/>
    </source>
</evidence>
<dbReference type="GO" id="GO:0006574">
    <property type="term" value="P:L-valine catabolic process"/>
    <property type="evidence" value="ECO:0007669"/>
    <property type="project" value="UniProtKB-UniRule"/>
</dbReference>
<dbReference type="InterPro" id="IPR045004">
    <property type="entry name" value="ECH_dom"/>
</dbReference>
<gene>
    <name evidence="5" type="primary">LOC108849765</name>
</gene>
<accession>A0A6J0N2I9</accession>
<sequence>MASESHSQILVEEKPSVRILTLNRPKQLNALSLNMVTRLLQLFLAYEDDPTVKLVILKGQGRAFCAGGDVSAVVRDIGLGKWRRSADFMSLEYTLNYVMATYSKAQISILNGIVMGGGAGVCIHGRFRIATENTVFAMPETALGLFPDVGASYFLSRLPGFFGEYVGLTGARLDGAEMLACGLATHFVPSTRLTALQEDLCRVGSSDPVTFASTTFDAYTQHPHPEPQSAFYRLDVIDRCFSRRTIEEIISALETETTHKQDDWISATIGALKKASPASLKISLRSIREGRLQGVGQCLIRENRIVSHVMKGEISKDLLEGCRAILIDKDRNPKWEPKRLEDMKDSMVEQYFKRVEEEDGWEDLKLPPRKHLPASAIAKL</sequence>
<dbReference type="AlphaFoldDB" id="A0A6J0N2I9"/>
<evidence type="ECO:0000256" key="2">
    <source>
        <dbReference type="RuleBase" id="RU369070"/>
    </source>
</evidence>
<dbReference type="RefSeq" id="XP_018478870.1">
    <property type="nucleotide sequence ID" value="XM_018623368.2"/>
</dbReference>
<evidence type="ECO:0000256" key="1">
    <source>
        <dbReference type="ARBA" id="ARBA00022801"/>
    </source>
</evidence>
<dbReference type="EC" id="3.1.2.4" evidence="2"/>
<name>A0A6J0N2I9_RAPSA</name>
<keyword evidence="1 2" id="KW-0378">Hydrolase</keyword>
<comment type="pathway">
    <text evidence="2">Amino-acid degradation; L-valine degradation.</text>
</comment>
<keyword evidence="4" id="KW-1185">Reference proteome</keyword>
<comment type="catalytic activity">
    <reaction evidence="2">
        <text>3-hydroxy-2-methylpropanoyl-CoA + H2O = 3-hydroxy-2-methylpropanoate + CoA + H(+)</text>
        <dbReference type="Rhea" id="RHEA:20888"/>
        <dbReference type="ChEBI" id="CHEBI:11805"/>
        <dbReference type="ChEBI" id="CHEBI:15377"/>
        <dbReference type="ChEBI" id="CHEBI:15378"/>
        <dbReference type="ChEBI" id="CHEBI:57287"/>
        <dbReference type="ChEBI" id="CHEBI:57340"/>
        <dbReference type="EC" id="3.1.2.4"/>
    </reaction>
</comment>
<dbReference type="OrthoDB" id="16820at2759"/>
<dbReference type="GeneID" id="108849765"/>
<dbReference type="KEGG" id="rsz:108849765"/>
<dbReference type="SUPFAM" id="SSF52096">
    <property type="entry name" value="ClpP/crotonase"/>
    <property type="match status" value="1"/>
</dbReference>
<feature type="domain" description="Enoyl-CoA hydratase/isomerase" evidence="3">
    <location>
        <begin position="17"/>
        <end position="352"/>
    </location>
</feature>
<dbReference type="Proteomes" id="UP000504610">
    <property type="component" value="Chromosome 4"/>
</dbReference>
<proteinExistence type="inferred from homology"/>
<organism evidence="4 5">
    <name type="scientific">Raphanus sativus</name>
    <name type="common">Radish</name>
    <name type="synonym">Raphanus raphanistrum var. sativus</name>
    <dbReference type="NCBI Taxonomy" id="3726"/>
    <lineage>
        <taxon>Eukaryota</taxon>
        <taxon>Viridiplantae</taxon>
        <taxon>Streptophyta</taxon>
        <taxon>Embryophyta</taxon>
        <taxon>Tracheophyta</taxon>
        <taxon>Spermatophyta</taxon>
        <taxon>Magnoliopsida</taxon>
        <taxon>eudicotyledons</taxon>
        <taxon>Gunneridae</taxon>
        <taxon>Pentapetalae</taxon>
        <taxon>rosids</taxon>
        <taxon>malvids</taxon>
        <taxon>Brassicales</taxon>
        <taxon>Brassicaceae</taxon>
        <taxon>Brassiceae</taxon>
        <taxon>Raphanus</taxon>
    </lineage>
</organism>
<dbReference type="InterPro" id="IPR029045">
    <property type="entry name" value="ClpP/crotonase-like_dom_sf"/>
</dbReference>
<reference evidence="4" key="1">
    <citation type="journal article" date="2019" name="Database">
        <title>The radish genome database (RadishGD): an integrated information resource for radish genomics.</title>
        <authorList>
            <person name="Yu H.J."/>
            <person name="Baek S."/>
            <person name="Lee Y.J."/>
            <person name="Cho A."/>
            <person name="Mun J.H."/>
        </authorList>
    </citation>
    <scope>NUCLEOTIDE SEQUENCE [LARGE SCALE GENOMIC DNA]</scope>
    <source>
        <strain evidence="4">cv. WK10039</strain>
    </source>
</reference>
<dbReference type="InterPro" id="IPR032259">
    <property type="entry name" value="HIBYL-CoA-H"/>
</dbReference>